<proteinExistence type="predicted"/>
<evidence type="ECO:0000256" key="5">
    <source>
        <dbReference type="SAM" id="MobiDB-lite"/>
    </source>
</evidence>
<dbReference type="SMART" id="SM00066">
    <property type="entry name" value="GAL4"/>
    <property type="match status" value="1"/>
</dbReference>
<keyword evidence="1" id="KW-0805">Transcription regulation</keyword>
<dbReference type="GO" id="GO:0009893">
    <property type="term" value="P:positive regulation of metabolic process"/>
    <property type="evidence" value="ECO:0007669"/>
    <property type="project" value="UniProtKB-ARBA"/>
</dbReference>
<dbReference type="PANTHER" id="PTHR31668:SF30">
    <property type="entry name" value="ZN(II)2CYS6 TRANSCRIPTION FACTOR (EUROFUNG)"/>
    <property type="match status" value="1"/>
</dbReference>
<dbReference type="PROSITE" id="PS00463">
    <property type="entry name" value="ZN2_CY6_FUNGAL_1"/>
    <property type="match status" value="1"/>
</dbReference>
<evidence type="ECO:0000256" key="1">
    <source>
        <dbReference type="ARBA" id="ARBA00023015"/>
    </source>
</evidence>
<name>A0A5N5WPJ9_9EURO</name>
<keyword evidence="3" id="KW-0804">Transcription</keyword>
<accession>A0A5N5WPJ9</accession>
<dbReference type="GO" id="GO:0000981">
    <property type="term" value="F:DNA-binding transcription factor activity, RNA polymerase II-specific"/>
    <property type="evidence" value="ECO:0007669"/>
    <property type="project" value="InterPro"/>
</dbReference>
<dbReference type="SUPFAM" id="SSF57701">
    <property type="entry name" value="Zn2/Cys6 DNA-binding domain"/>
    <property type="match status" value="1"/>
</dbReference>
<dbReference type="InterPro" id="IPR001138">
    <property type="entry name" value="Zn2Cys6_DnaBD"/>
</dbReference>
<organism evidence="7 8">
    <name type="scientific">Aspergillus leporis</name>
    <dbReference type="NCBI Taxonomy" id="41062"/>
    <lineage>
        <taxon>Eukaryota</taxon>
        <taxon>Fungi</taxon>
        <taxon>Dikarya</taxon>
        <taxon>Ascomycota</taxon>
        <taxon>Pezizomycotina</taxon>
        <taxon>Eurotiomycetes</taxon>
        <taxon>Eurotiomycetidae</taxon>
        <taxon>Eurotiales</taxon>
        <taxon>Aspergillaceae</taxon>
        <taxon>Aspergillus</taxon>
        <taxon>Aspergillus subgen. Circumdati</taxon>
    </lineage>
</organism>
<feature type="domain" description="Zn(2)-C6 fungal-type" evidence="6">
    <location>
        <begin position="26"/>
        <end position="57"/>
    </location>
</feature>
<reference evidence="7 8" key="1">
    <citation type="submission" date="2019-04" db="EMBL/GenBank/DDBJ databases">
        <title>Friends and foes A comparative genomics study of 23 Aspergillus species from section Flavi.</title>
        <authorList>
            <consortium name="DOE Joint Genome Institute"/>
            <person name="Kjaerbolling I."/>
            <person name="Vesth T."/>
            <person name="Frisvad J.C."/>
            <person name="Nybo J.L."/>
            <person name="Theobald S."/>
            <person name="Kildgaard S."/>
            <person name="Isbrandt T."/>
            <person name="Kuo A."/>
            <person name="Sato A."/>
            <person name="Lyhne E.K."/>
            <person name="Kogle M.E."/>
            <person name="Wiebenga A."/>
            <person name="Kun R.S."/>
            <person name="Lubbers R.J."/>
            <person name="Makela M.R."/>
            <person name="Barry K."/>
            <person name="Chovatia M."/>
            <person name="Clum A."/>
            <person name="Daum C."/>
            <person name="Haridas S."/>
            <person name="He G."/>
            <person name="LaButti K."/>
            <person name="Lipzen A."/>
            <person name="Mondo S."/>
            <person name="Riley R."/>
            <person name="Salamov A."/>
            <person name="Simmons B.A."/>
            <person name="Magnuson J.K."/>
            <person name="Henrissat B."/>
            <person name="Mortensen U.H."/>
            <person name="Larsen T.O."/>
            <person name="Devries R.P."/>
            <person name="Grigoriev I.V."/>
            <person name="Machida M."/>
            <person name="Baker S.E."/>
            <person name="Andersen M.R."/>
        </authorList>
    </citation>
    <scope>NUCLEOTIDE SEQUENCE [LARGE SCALE GENOMIC DNA]</scope>
    <source>
        <strain evidence="7 8">CBS 151.66</strain>
    </source>
</reference>
<keyword evidence="8" id="KW-1185">Reference proteome</keyword>
<dbReference type="AlphaFoldDB" id="A0A5N5WPJ9"/>
<dbReference type="Pfam" id="PF00172">
    <property type="entry name" value="Zn_clus"/>
    <property type="match status" value="1"/>
</dbReference>
<dbReference type="OrthoDB" id="4330117at2759"/>
<dbReference type="PANTHER" id="PTHR31668">
    <property type="entry name" value="GLUCOSE TRANSPORT TRANSCRIPTION REGULATOR RGT1-RELATED-RELATED"/>
    <property type="match status" value="1"/>
</dbReference>
<feature type="compositionally biased region" description="Polar residues" evidence="5">
    <location>
        <begin position="78"/>
        <end position="90"/>
    </location>
</feature>
<dbReference type="Proteomes" id="UP000326565">
    <property type="component" value="Unassembled WGS sequence"/>
</dbReference>
<evidence type="ECO:0000256" key="4">
    <source>
        <dbReference type="ARBA" id="ARBA00023242"/>
    </source>
</evidence>
<evidence type="ECO:0000256" key="2">
    <source>
        <dbReference type="ARBA" id="ARBA00023125"/>
    </source>
</evidence>
<keyword evidence="2" id="KW-0238">DNA-binding</keyword>
<sequence length="468" mass="51781">MAGSLIGLANSSIGPVPLESTQFRRACDRCHAQKLRCQRTGSRNCDRCDKAGVTCIFSPSRRMRKTTQSQLDGDPRLSSASGTSSNQFCLNENPPEDPTLDDLLQFDLDTTDWAFHCADPIDCDFENSLYGGYSPSLDQGVAAPGGSFPMLDAVTLAASKHPSTTESQDADNLYLNYSSMSDQSVPDHTAPNNPAPPVAEPNHLSPHEQWIRKISDLNIKLYQHAALFPQGVSSNRRASQYSTCLDGDNRTGQNRNIAIDQIFTITAQVLETLELVSSQSPVNGVRNGMEPLDQGSLLLIFSLYLRLLDLYYAIFEQLQKTLPSPRYRSSSSVSSHYPRSLLSTDSPPCTERMLDGRLPRFPVLSIGEFSLQASSSVHTLMTVQLAEQLLGRVNRMVQNVTRNKGPTITTPFRHDEHEYFMMEKAGLDRLRDSSGMGDVAELSLKAVEKRQMEVMAVVKAIKWALVSR</sequence>
<protein>
    <recommendedName>
        <fullName evidence="6">Zn(2)-C6 fungal-type domain-containing protein</fullName>
    </recommendedName>
</protein>
<dbReference type="CDD" id="cd00067">
    <property type="entry name" value="GAL4"/>
    <property type="match status" value="1"/>
</dbReference>
<feature type="region of interest" description="Disordered" evidence="5">
    <location>
        <begin position="64"/>
        <end position="96"/>
    </location>
</feature>
<dbReference type="GO" id="GO:0008270">
    <property type="term" value="F:zinc ion binding"/>
    <property type="evidence" value="ECO:0007669"/>
    <property type="project" value="InterPro"/>
</dbReference>
<dbReference type="GO" id="GO:0003677">
    <property type="term" value="F:DNA binding"/>
    <property type="evidence" value="ECO:0007669"/>
    <property type="project" value="UniProtKB-KW"/>
</dbReference>
<dbReference type="InterPro" id="IPR050797">
    <property type="entry name" value="Carb_Metab_Trans_Reg"/>
</dbReference>
<dbReference type="Gene3D" id="4.10.240.10">
    <property type="entry name" value="Zn(2)-C6 fungal-type DNA-binding domain"/>
    <property type="match status" value="1"/>
</dbReference>
<evidence type="ECO:0000256" key="3">
    <source>
        <dbReference type="ARBA" id="ARBA00023163"/>
    </source>
</evidence>
<evidence type="ECO:0000313" key="7">
    <source>
        <dbReference type="EMBL" id="KAB8069130.1"/>
    </source>
</evidence>
<keyword evidence="4" id="KW-0539">Nucleus</keyword>
<evidence type="ECO:0000313" key="8">
    <source>
        <dbReference type="Proteomes" id="UP000326565"/>
    </source>
</evidence>
<feature type="region of interest" description="Disordered" evidence="5">
    <location>
        <begin position="324"/>
        <end position="348"/>
    </location>
</feature>
<feature type="region of interest" description="Disordered" evidence="5">
    <location>
        <begin position="179"/>
        <end position="203"/>
    </location>
</feature>
<feature type="compositionally biased region" description="Low complexity" evidence="5">
    <location>
        <begin position="324"/>
        <end position="343"/>
    </location>
</feature>
<dbReference type="EMBL" id="ML732355">
    <property type="protein sequence ID" value="KAB8069130.1"/>
    <property type="molecule type" value="Genomic_DNA"/>
</dbReference>
<evidence type="ECO:0000259" key="6">
    <source>
        <dbReference type="PROSITE" id="PS50048"/>
    </source>
</evidence>
<gene>
    <name evidence="7" type="ORF">BDV29DRAFT_183337</name>
</gene>
<dbReference type="InterPro" id="IPR036864">
    <property type="entry name" value="Zn2-C6_fun-type_DNA-bd_sf"/>
</dbReference>
<dbReference type="PROSITE" id="PS50048">
    <property type="entry name" value="ZN2_CY6_FUNGAL_2"/>
    <property type="match status" value="1"/>
</dbReference>